<keyword evidence="3 6" id="KW-0812">Transmembrane</keyword>
<protein>
    <recommendedName>
        <fullName evidence="9">TIGR00374 family protein</fullName>
    </recommendedName>
</protein>
<dbReference type="EMBL" id="CP027806">
    <property type="protein sequence ID" value="AXJ00596.1"/>
    <property type="molecule type" value="Genomic_DNA"/>
</dbReference>
<dbReference type="InterPro" id="IPR022791">
    <property type="entry name" value="L-PG_synthase/AglD"/>
</dbReference>
<evidence type="ECO:0000256" key="1">
    <source>
        <dbReference type="ARBA" id="ARBA00004651"/>
    </source>
</evidence>
<dbReference type="GO" id="GO:0005886">
    <property type="term" value="C:plasma membrane"/>
    <property type="evidence" value="ECO:0007669"/>
    <property type="project" value="UniProtKB-SubCell"/>
</dbReference>
<dbReference type="PANTHER" id="PTHR39087">
    <property type="entry name" value="UPF0104 MEMBRANE PROTEIN MJ1595"/>
    <property type="match status" value="1"/>
</dbReference>
<dbReference type="AlphaFoldDB" id="A0A345UJE4"/>
<feature type="transmembrane region" description="Helical" evidence="6">
    <location>
        <begin position="116"/>
        <end position="135"/>
    </location>
</feature>
<evidence type="ECO:0008006" key="9">
    <source>
        <dbReference type="Google" id="ProtNLM"/>
    </source>
</evidence>
<accession>A0A345UJE4</accession>
<evidence type="ECO:0000313" key="8">
    <source>
        <dbReference type="Proteomes" id="UP000254808"/>
    </source>
</evidence>
<keyword evidence="8" id="KW-1185">Reference proteome</keyword>
<feature type="transmembrane region" description="Helical" evidence="6">
    <location>
        <begin position="33"/>
        <end position="49"/>
    </location>
</feature>
<dbReference type="Pfam" id="PF03706">
    <property type="entry name" value="LPG_synthase_TM"/>
    <property type="match status" value="1"/>
</dbReference>
<proteinExistence type="predicted"/>
<organism evidence="7 8">
    <name type="scientific">Cyclonatronum proteinivorum</name>
    <dbReference type="NCBI Taxonomy" id="1457365"/>
    <lineage>
        <taxon>Bacteria</taxon>
        <taxon>Pseudomonadati</taxon>
        <taxon>Balneolota</taxon>
        <taxon>Balneolia</taxon>
        <taxon>Balneolales</taxon>
        <taxon>Cyclonatronaceae</taxon>
        <taxon>Cyclonatronum</taxon>
    </lineage>
</organism>
<evidence type="ECO:0000256" key="5">
    <source>
        <dbReference type="ARBA" id="ARBA00023136"/>
    </source>
</evidence>
<gene>
    <name evidence="7" type="ORF">CYPRO_1340</name>
</gene>
<feature type="transmembrane region" description="Helical" evidence="6">
    <location>
        <begin position="222"/>
        <end position="245"/>
    </location>
</feature>
<sequence>MVLSVLVGGLFLWLALRNLDINEVWAYIRQMNYGWIAPYFLVAVLSFWFRSERWKLLMEADRPGLRKANLFTGVLLGYAVNYAIPRAGELSRTIFLAKKENMSSSAVLGTVVLERIIDLLAMLLMLILIIFFVVSDRATMDALFGPQLYLLLDELRSPLIFTGILLAGLASLFLLWQAVRYILDKRRRDLDAGLESAGLRKIVYTFTDGITSVRKLRRWPLFLAYTAGIWISYGLLTYIPFYAFGMAEQFGLGLREAFSVMVISTIGVVLPSPGGIGTYHWFVSQSLYVLYAVPAVTGVAFAFITHIGMFAVVMLVTPAAWFFTLLRKSDSNNTA</sequence>
<dbReference type="KEGG" id="cprv:CYPRO_1340"/>
<evidence type="ECO:0000313" key="7">
    <source>
        <dbReference type="EMBL" id="AXJ00596.1"/>
    </source>
</evidence>
<feature type="transmembrane region" description="Helical" evidence="6">
    <location>
        <begin position="257"/>
        <end position="276"/>
    </location>
</feature>
<name>A0A345UJE4_9BACT</name>
<dbReference type="Proteomes" id="UP000254808">
    <property type="component" value="Chromosome"/>
</dbReference>
<feature type="transmembrane region" description="Helical" evidence="6">
    <location>
        <begin position="288"/>
        <end position="321"/>
    </location>
</feature>
<dbReference type="NCBIfam" id="TIGR00374">
    <property type="entry name" value="flippase-like domain"/>
    <property type="match status" value="1"/>
</dbReference>
<evidence type="ECO:0000256" key="2">
    <source>
        <dbReference type="ARBA" id="ARBA00022475"/>
    </source>
</evidence>
<evidence type="ECO:0000256" key="3">
    <source>
        <dbReference type="ARBA" id="ARBA00022692"/>
    </source>
</evidence>
<feature type="transmembrane region" description="Helical" evidence="6">
    <location>
        <begin position="155"/>
        <end position="179"/>
    </location>
</feature>
<keyword evidence="2" id="KW-1003">Cell membrane</keyword>
<comment type="subcellular location">
    <subcellularLocation>
        <location evidence="1">Cell membrane</location>
        <topology evidence="1">Multi-pass membrane protein</topology>
    </subcellularLocation>
</comment>
<dbReference type="PANTHER" id="PTHR39087:SF2">
    <property type="entry name" value="UPF0104 MEMBRANE PROTEIN MJ1595"/>
    <property type="match status" value="1"/>
</dbReference>
<keyword evidence="4 6" id="KW-1133">Transmembrane helix</keyword>
<keyword evidence="5 6" id="KW-0472">Membrane</keyword>
<reference evidence="7 8" key="1">
    <citation type="submission" date="2018-03" db="EMBL/GenBank/DDBJ databases">
        <title>Phenotypic and genomic properties of Cyclonatronum proteinivorum gen. nov., sp. nov., a haloalkaliphilic bacteroidete from soda lakes possessing Na+-translocating rhodopsin.</title>
        <authorList>
            <person name="Toshchakov S.V."/>
            <person name="Korzhenkov A."/>
            <person name="Samarov N.I."/>
            <person name="Kublanov I.V."/>
            <person name="Muntyan M.S."/>
            <person name="Sorokin D.Y."/>
        </authorList>
    </citation>
    <scope>NUCLEOTIDE SEQUENCE [LARGE SCALE GENOMIC DNA]</scope>
    <source>
        <strain evidence="7 8">Omega</strain>
    </source>
</reference>
<evidence type="ECO:0000256" key="4">
    <source>
        <dbReference type="ARBA" id="ARBA00022989"/>
    </source>
</evidence>
<evidence type="ECO:0000256" key="6">
    <source>
        <dbReference type="SAM" id="Phobius"/>
    </source>
</evidence>